<evidence type="ECO:0000256" key="6">
    <source>
        <dbReference type="ARBA" id="ARBA00044907"/>
    </source>
</evidence>
<evidence type="ECO:0000256" key="3">
    <source>
        <dbReference type="ARBA" id="ARBA00023211"/>
    </source>
</evidence>
<keyword evidence="5" id="KW-0119">Carbohydrate metabolism</keyword>
<dbReference type="EMBL" id="DVFZ01000033">
    <property type="protein sequence ID" value="HIQ82074.1"/>
    <property type="molecule type" value="Genomic_DNA"/>
</dbReference>
<keyword evidence="4 9" id="KW-0413">Isomerase</keyword>
<keyword evidence="3" id="KW-0464">Manganese</keyword>
<protein>
    <recommendedName>
        <fullName evidence="8">D-lyxose ketol-isomerase</fullName>
        <ecNumber evidence="8">5.3.1.15</ecNumber>
    </recommendedName>
</protein>
<evidence type="ECO:0000256" key="4">
    <source>
        <dbReference type="ARBA" id="ARBA00023235"/>
    </source>
</evidence>
<comment type="catalytic activity">
    <reaction evidence="6">
        <text>D-lyxose = D-xylulose</text>
        <dbReference type="Rhea" id="RHEA:14201"/>
        <dbReference type="ChEBI" id="CHEBI:16789"/>
        <dbReference type="ChEBI" id="CHEBI:17140"/>
        <dbReference type="EC" id="5.3.1.15"/>
    </reaction>
</comment>
<evidence type="ECO:0000256" key="2">
    <source>
        <dbReference type="ARBA" id="ARBA00022723"/>
    </source>
</evidence>
<dbReference type="Proteomes" id="UP000824260">
    <property type="component" value="Unassembled WGS sequence"/>
</dbReference>
<comment type="caution">
    <text evidence="9">The sequence shown here is derived from an EMBL/GenBank/DDBJ whole genome shotgun (WGS) entry which is preliminary data.</text>
</comment>
<dbReference type="Pfam" id="PF07385">
    <property type="entry name" value="Lyx_isomer"/>
    <property type="match status" value="1"/>
</dbReference>
<comment type="cofactor">
    <cofactor evidence="1">
        <name>Mn(2+)</name>
        <dbReference type="ChEBI" id="CHEBI:29035"/>
    </cofactor>
</comment>
<reference evidence="9" key="2">
    <citation type="journal article" date="2021" name="PeerJ">
        <title>Extensive microbial diversity within the chicken gut microbiome revealed by metagenomics and culture.</title>
        <authorList>
            <person name="Gilroy R."/>
            <person name="Ravi A."/>
            <person name="Getino M."/>
            <person name="Pursley I."/>
            <person name="Horton D.L."/>
            <person name="Alikhan N.F."/>
            <person name="Baker D."/>
            <person name="Gharbi K."/>
            <person name="Hall N."/>
            <person name="Watson M."/>
            <person name="Adriaenssens E.M."/>
            <person name="Foster-Nyarko E."/>
            <person name="Jarju S."/>
            <person name="Secka A."/>
            <person name="Antonio M."/>
            <person name="Oren A."/>
            <person name="Chaudhuri R.R."/>
            <person name="La Ragione R."/>
            <person name="Hildebrand F."/>
            <person name="Pallen M.J."/>
        </authorList>
    </citation>
    <scope>NUCLEOTIDE SEQUENCE</scope>
    <source>
        <strain evidence="9">ChiSjej6B24-2974</strain>
    </source>
</reference>
<accession>A0A9D0ZKS1</accession>
<dbReference type="GO" id="GO:0047828">
    <property type="term" value="F:D-lyxose ketol-isomerase activity"/>
    <property type="evidence" value="ECO:0007669"/>
    <property type="project" value="UniProtKB-EC"/>
</dbReference>
<evidence type="ECO:0000256" key="7">
    <source>
        <dbReference type="ARBA" id="ARBA00044951"/>
    </source>
</evidence>
<reference evidence="9" key="1">
    <citation type="submission" date="2020-10" db="EMBL/GenBank/DDBJ databases">
        <authorList>
            <person name="Gilroy R."/>
        </authorList>
    </citation>
    <scope>NUCLEOTIDE SEQUENCE</scope>
    <source>
        <strain evidence="9">ChiSjej6B24-2974</strain>
    </source>
</reference>
<evidence type="ECO:0000256" key="5">
    <source>
        <dbReference type="ARBA" id="ARBA00023277"/>
    </source>
</evidence>
<evidence type="ECO:0000313" key="10">
    <source>
        <dbReference type="Proteomes" id="UP000824260"/>
    </source>
</evidence>
<organism evidence="9 10">
    <name type="scientific">Candidatus Pullichristensenella stercorigallinarum</name>
    <dbReference type="NCBI Taxonomy" id="2840909"/>
    <lineage>
        <taxon>Bacteria</taxon>
        <taxon>Bacillati</taxon>
        <taxon>Bacillota</taxon>
        <taxon>Clostridia</taxon>
        <taxon>Candidatus Pullichristensenella</taxon>
    </lineage>
</organism>
<dbReference type="AlphaFoldDB" id="A0A9D0ZKS1"/>
<dbReference type="Gene3D" id="2.60.120.10">
    <property type="entry name" value="Jelly Rolls"/>
    <property type="match status" value="1"/>
</dbReference>
<dbReference type="CDD" id="cd20309">
    <property type="entry name" value="cupin_EcSI"/>
    <property type="match status" value="1"/>
</dbReference>
<dbReference type="InterPro" id="IPR047581">
    <property type="entry name" value="EcSI_cupin"/>
</dbReference>
<dbReference type="GO" id="GO:0046872">
    <property type="term" value="F:metal ion binding"/>
    <property type="evidence" value="ECO:0007669"/>
    <property type="project" value="UniProtKB-KW"/>
</dbReference>
<sequence>MKRSQINQAMQWADDYLRANNIRLPEYAYWPLETWKENAARLDVIRKVMLGWDVTDFGMDDFANIGAVLYTVRNGSITEKGVGVPYCEKYIVMRDGQRLPKHYHVSKTEDIINRAGGPLRVLLWNVDPTTGKQLETDVNVYMDGVLRTYGAGEEILVDPGNSISLTPYMAHIFGPQAGTDLIAGEVSAVNDDNTDNYFLEDTRRFADIDEDEPILHPLCNEYDKLT</sequence>
<name>A0A9D0ZKS1_9FIRM</name>
<evidence type="ECO:0000256" key="1">
    <source>
        <dbReference type="ARBA" id="ARBA00001936"/>
    </source>
</evidence>
<dbReference type="InterPro" id="IPR010864">
    <property type="entry name" value="D-lyxose_isomer"/>
</dbReference>
<dbReference type="EC" id="5.3.1.15" evidence="8"/>
<comment type="similarity">
    <text evidence="7">Belongs to the D-lyxose ketol-isomerase family.</text>
</comment>
<evidence type="ECO:0000313" key="9">
    <source>
        <dbReference type="EMBL" id="HIQ82074.1"/>
    </source>
</evidence>
<evidence type="ECO:0000256" key="8">
    <source>
        <dbReference type="ARBA" id="ARBA00044972"/>
    </source>
</evidence>
<proteinExistence type="inferred from homology"/>
<dbReference type="InterPro" id="IPR014710">
    <property type="entry name" value="RmlC-like_jellyroll"/>
</dbReference>
<gene>
    <name evidence="9" type="ORF">IAA52_03110</name>
</gene>
<keyword evidence="2" id="KW-0479">Metal-binding</keyword>